<dbReference type="SUPFAM" id="SSF51556">
    <property type="entry name" value="Metallo-dependent hydrolases"/>
    <property type="match status" value="1"/>
</dbReference>
<keyword evidence="1" id="KW-0224">Dipeptidase</keyword>
<sequence>MSAGAAGGAAAPEEVAARAKRLHEQALVFDAHADTIAIDVLQGKRHLVDSGKGGHVDLQRLRAGGVRVQVFTLFVSPEVPTPFNALRALAILDALYAEKALAPDDLLLVRRASDIDDAVARRAIGVIVSLEGCEVLAGQISMLRTFYRLGVRAAGLTWNVRNELADGVGERRGAGLTAFGVEVVEEMNRLGMVVDVSHLAPAGFWDVMEVSRAPVMASHSNARALCDHPRNLADDQIRALARKGGVIGINFYPGFLRRDGPATLDDAVRHIDYLVELVGPDHVGLGSDFDGISVTPQGLEDPSRLPALTEALVRRGYDDGSIRKILGENFARLFRTVLGDGRGAPGSG</sequence>
<dbReference type="InterPro" id="IPR008257">
    <property type="entry name" value="Pept_M19"/>
</dbReference>
<dbReference type="InterPro" id="IPR032466">
    <property type="entry name" value="Metal_Hydrolase"/>
</dbReference>
<dbReference type="GO" id="GO:0016805">
    <property type="term" value="F:dipeptidase activity"/>
    <property type="evidence" value="ECO:0007669"/>
    <property type="project" value="UniProtKB-KW"/>
</dbReference>
<reference evidence="1 2" key="1">
    <citation type="journal article" date="2024" name="Front. Microbiol.">
        <title>Novel thermophilic genera Geochorda gen. nov. and Carboxydochorda gen. nov. from the deep terrestrial subsurface reveal the ecophysiological diversity in the class Limnochordia.</title>
        <authorList>
            <person name="Karnachuk O.V."/>
            <person name="Lukina A.P."/>
            <person name="Avakyan M.R."/>
            <person name="Kadnikov V.V."/>
            <person name="Begmatov S."/>
            <person name="Beletsky A.V."/>
            <person name="Vlasova K.G."/>
            <person name="Novikov A.A."/>
            <person name="Shcherbakova V.A."/>
            <person name="Mardanov A.V."/>
            <person name="Ravin N.V."/>
        </authorList>
    </citation>
    <scope>NUCLEOTIDE SEQUENCE [LARGE SCALE GENOMIC DNA]</scope>
    <source>
        <strain evidence="1 2">L945</strain>
    </source>
</reference>
<gene>
    <name evidence="1" type="ORF">U7230_10100</name>
</gene>
<dbReference type="RefSeq" id="WP_324715721.1">
    <property type="nucleotide sequence ID" value="NZ_CP141615.1"/>
</dbReference>
<dbReference type="Proteomes" id="UP001332192">
    <property type="component" value="Chromosome"/>
</dbReference>
<dbReference type="Gene3D" id="3.20.20.140">
    <property type="entry name" value="Metal-dependent hydrolases"/>
    <property type="match status" value="1"/>
</dbReference>
<keyword evidence="2" id="KW-1185">Reference proteome</keyword>
<name>A0ABZ1BUW8_9FIRM</name>
<evidence type="ECO:0000313" key="1">
    <source>
        <dbReference type="EMBL" id="WRP16448.1"/>
    </source>
</evidence>
<dbReference type="PANTHER" id="PTHR10443">
    <property type="entry name" value="MICROSOMAL DIPEPTIDASE"/>
    <property type="match status" value="1"/>
</dbReference>
<protein>
    <submittedName>
        <fullName evidence="1">Dipeptidase</fullName>
        <ecNumber evidence="1">3.4.13.19</ecNumber>
    </submittedName>
</protein>
<evidence type="ECO:0000313" key="2">
    <source>
        <dbReference type="Proteomes" id="UP001332192"/>
    </source>
</evidence>
<keyword evidence="1" id="KW-0378">Hydrolase</keyword>
<dbReference type="EMBL" id="CP141615">
    <property type="protein sequence ID" value="WRP16448.1"/>
    <property type="molecule type" value="Genomic_DNA"/>
</dbReference>
<accession>A0ABZ1BUW8</accession>
<proteinExistence type="predicted"/>
<dbReference type="EC" id="3.4.13.19" evidence="1"/>
<organism evidence="1 2">
    <name type="scientific">Carboxydichorda subterranea</name>
    <dbReference type="NCBI Taxonomy" id="3109565"/>
    <lineage>
        <taxon>Bacteria</taxon>
        <taxon>Bacillati</taxon>
        <taxon>Bacillota</taxon>
        <taxon>Limnochordia</taxon>
        <taxon>Limnochordales</taxon>
        <taxon>Geochordaceae</taxon>
        <taxon>Carboxydichorda</taxon>
    </lineage>
</organism>
<keyword evidence="1" id="KW-0645">Protease</keyword>
<dbReference type="PANTHER" id="PTHR10443:SF12">
    <property type="entry name" value="DIPEPTIDASE"/>
    <property type="match status" value="1"/>
</dbReference>
<dbReference type="Pfam" id="PF01244">
    <property type="entry name" value="Peptidase_M19"/>
    <property type="match status" value="1"/>
</dbReference>
<dbReference type="PROSITE" id="PS51365">
    <property type="entry name" value="RENAL_DIPEPTIDASE_2"/>
    <property type="match status" value="1"/>
</dbReference>
<dbReference type="CDD" id="cd01301">
    <property type="entry name" value="rDP_like"/>
    <property type="match status" value="1"/>
</dbReference>